<organism evidence="1 2">
    <name type="scientific">Theobroma cacao</name>
    <name type="common">Cacao</name>
    <name type="synonym">Cocoa</name>
    <dbReference type="NCBI Taxonomy" id="3641"/>
    <lineage>
        <taxon>Eukaryota</taxon>
        <taxon>Viridiplantae</taxon>
        <taxon>Streptophyta</taxon>
        <taxon>Embryophyta</taxon>
        <taxon>Tracheophyta</taxon>
        <taxon>Spermatophyta</taxon>
        <taxon>Magnoliopsida</taxon>
        <taxon>eudicotyledons</taxon>
        <taxon>Gunneridae</taxon>
        <taxon>Pentapetalae</taxon>
        <taxon>rosids</taxon>
        <taxon>malvids</taxon>
        <taxon>Malvales</taxon>
        <taxon>Malvaceae</taxon>
        <taxon>Byttnerioideae</taxon>
        <taxon>Theobroma</taxon>
    </lineage>
</organism>
<reference evidence="1 2" key="1">
    <citation type="journal article" date="2013" name="Genome Biol.">
        <title>The genome sequence of the most widely cultivated cacao type and its use to identify candidate genes regulating pod color.</title>
        <authorList>
            <person name="Motamayor J.C."/>
            <person name="Mockaitis K."/>
            <person name="Schmutz J."/>
            <person name="Haiminen N."/>
            <person name="Iii D.L."/>
            <person name="Cornejo O."/>
            <person name="Findley S.D."/>
            <person name="Zheng P."/>
            <person name="Utro F."/>
            <person name="Royaert S."/>
            <person name="Saski C."/>
            <person name="Jenkins J."/>
            <person name="Podicheti R."/>
            <person name="Zhao M."/>
            <person name="Scheffler B.E."/>
            <person name="Stack J.C."/>
            <person name="Feltus F.A."/>
            <person name="Mustiga G.M."/>
            <person name="Amores F."/>
            <person name="Phillips W."/>
            <person name="Marelli J.P."/>
            <person name="May G.D."/>
            <person name="Shapiro H."/>
            <person name="Ma J."/>
            <person name="Bustamante C.D."/>
            <person name="Schnell R.J."/>
            <person name="Main D."/>
            <person name="Gilbert D."/>
            <person name="Parida L."/>
            <person name="Kuhn D.N."/>
        </authorList>
    </citation>
    <scope>NUCLEOTIDE SEQUENCE [LARGE SCALE GENOMIC DNA]</scope>
    <source>
        <strain evidence="2">cv. Matina 1-6</strain>
    </source>
</reference>
<dbReference type="EMBL" id="CM001880">
    <property type="protein sequence ID" value="EOY00007.1"/>
    <property type="molecule type" value="Genomic_DNA"/>
</dbReference>
<name>A0A061E6L6_THECC</name>
<protein>
    <submittedName>
        <fullName evidence="1">Uncharacterized protein</fullName>
    </submittedName>
</protein>
<keyword evidence="2" id="KW-1185">Reference proteome</keyword>
<evidence type="ECO:0000313" key="2">
    <source>
        <dbReference type="Proteomes" id="UP000026915"/>
    </source>
</evidence>
<proteinExistence type="predicted"/>
<dbReference type="AlphaFoldDB" id="A0A061E6L6"/>
<dbReference type="InParanoid" id="A0A061E6L6"/>
<evidence type="ECO:0000313" key="1">
    <source>
        <dbReference type="EMBL" id="EOY00007.1"/>
    </source>
</evidence>
<dbReference type="Gramene" id="EOY00007">
    <property type="protein sequence ID" value="EOY00007"/>
    <property type="gene ID" value="TCM_009325"/>
</dbReference>
<accession>A0A061E6L6</accession>
<dbReference type="Proteomes" id="UP000026915">
    <property type="component" value="Chromosome 2"/>
</dbReference>
<gene>
    <name evidence="1" type="ORF">TCM_009325</name>
</gene>
<sequence>MNSVHPHLSIDLHLGEKEKCSMHHLSIDLKNLSIDGWKNVGETMRDRSVMTQTQGFVTGTRAWQTKLVRPKQALELQIT</sequence>
<dbReference type="HOGENOM" id="CLU_2610836_0_0_1"/>